<name>A0A1N6JUH5_9BACT</name>
<feature type="domain" description="FecR protein" evidence="2">
    <location>
        <begin position="119"/>
        <end position="207"/>
    </location>
</feature>
<dbReference type="STRING" id="536979.SAMN04488055_4446"/>
<dbReference type="InterPro" id="IPR006860">
    <property type="entry name" value="FecR"/>
</dbReference>
<keyword evidence="1" id="KW-0812">Transmembrane</keyword>
<dbReference type="RefSeq" id="WP_074241780.1">
    <property type="nucleotide sequence ID" value="NZ_FSRA01000002.1"/>
</dbReference>
<keyword evidence="5" id="KW-1185">Reference proteome</keyword>
<evidence type="ECO:0000313" key="4">
    <source>
        <dbReference type="EMBL" id="SIO47881.1"/>
    </source>
</evidence>
<dbReference type="OrthoDB" id="697544at2"/>
<accession>A0A1N6JUH5</accession>
<proteinExistence type="predicted"/>
<dbReference type="Pfam" id="PF04773">
    <property type="entry name" value="FecR"/>
    <property type="match status" value="1"/>
</dbReference>
<dbReference type="AlphaFoldDB" id="A0A1N6JUH5"/>
<feature type="domain" description="Protein FecR C-terminal" evidence="3">
    <location>
        <begin position="253"/>
        <end position="319"/>
    </location>
</feature>
<dbReference type="Proteomes" id="UP000185003">
    <property type="component" value="Unassembled WGS sequence"/>
</dbReference>
<evidence type="ECO:0000313" key="5">
    <source>
        <dbReference type="Proteomes" id="UP000185003"/>
    </source>
</evidence>
<dbReference type="InterPro" id="IPR032508">
    <property type="entry name" value="FecR_C"/>
</dbReference>
<reference evidence="4 5" key="1">
    <citation type="submission" date="2016-11" db="EMBL/GenBank/DDBJ databases">
        <authorList>
            <person name="Jaros S."/>
            <person name="Januszkiewicz K."/>
            <person name="Wedrychowicz H."/>
        </authorList>
    </citation>
    <scope>NUCLEOTIDE SEQUENCE [LARGE SCALE GENOMIC DNA]</scope>
    <source>
        <strain evidence="4 5">DSM 24787</strain>
    </source>
</reference>
<dbReference type="Gene3D" id="2.60.120.1440">
    <property type="match status" value="1"/>
</dbReference>
<dbReference type="PIRSF" id="PIRSF018266">
    <property type="entry name" value="FecR"/>
    <property type="match status" value="1"/>
</dbReference>
<dbReference type="PANTHER" id="PTHR30273">
    <property type="entry name" value="PERIPLASMIC SIGNAL SENSOR AND SIGMA FACTOR ACTIVATOR FECR-RELATED"/>
    <property type="match status" value="1"/>
</dbReference>
<evidence type="ECO:0000256" key="1">
    <source>
        <dbReference type="SAM" id="Phobius"/>
    </source>
</evidence>
<keyword evidence="1" id="KW-0472">Membrane</keyword>
<evidence type="ECO:0000259" key="3">
    <source>
        <dbReference type="Pfam" id="PF16344"/>
    </source>
</evidence>
<protein>
    <submittedName>
        <fullName evidence="4">Ferric-dicitrate binding protein FerR, regulates iron transport through sigma-19</fullName>
    </submittedName>
</protein>
<dbReference type="EMBL" id="FSRA01000002">
    <property type="protein sequence ID" value="SIO47881.1"/>
    <property type="molecule type" value="Genomic_DNA"/>
</dbReference>
<organism evidence="4 5">
    <name type="scientific">Chitinophaga niabensis</name>
    <dbReference type="NCBI Taxonomy" id="536979"/>
    <lineage>
        <taxon>Bacteria</taxon>
        <taxon>Pseudomonadati</taxon>
        <taxon>Bacteroidota</taxon>
        <taxon>Chitinophagia</taxon>
        <taxon>Chitinophagales</taxon>
        <taxon>Chitinophagaceae</taxon>
        <taxon>Chitinophaga</taxon>
    </lineage>
</organism>
<sequence>MSLLDVKELLEKYKSGTCTPEELQALESWYETWQHPEAESLQWRPDEELAQELLQDFTDYRRRKETLFRSGSRHIWLRVAAVLVPIVGIGVLLWFTRPSAKEQGSASQMLAVSPDVPESKRFILLPDSSTVVLREGSSLIYPASFNGKSREVTLKGEGYFDIRHQPGKPFVIHSGRLLTTVLGTAFNIKAYPDQSSVTVTVTRGKVKIEDEQSRELLGILLPDQQIVYENKVAATKVVKAEETVAWLKKGMDFNSIPFEDIAKQIGEQYQVPIRFANPALRQCRIRATFEGTESLDKVLYILCTVGNASYIVEENEVIIDGKGCTDK</sequence>
<keyword evidence="1" id="KW-1133">Transmembrane helix</keyword>
<dbReference type="GO" id="GO:0016989">
    <property type="term" value="F:sigma factor antagonist activity"/>
    <property type="evidence" value="ECO:0007669"/>
    <property type="project" value="TreeGrafter"/>
</dbReference>
<dbReference type="PANTHER" id="PTHR30273:SF2">
    <property type="entry name" value="PROTEIN FECR"/>
    <property type="match status" value="1"/>
</dbReference>
<dbReference type="Gene3D" id="3.55.50.30">
    <property type="match status" value="1"/>
</dbReference>
<evidence type="ECO:0000259" key="2">
    <source>
        <dbReference type="Pfam" id="PF04773"/>
    </source>
</evidence>
<feature type="transmembrane region" description="Helical" evidence="1">
    <location>
        <begin position="75"/>
        <end position="95"/>
    </location>
</feature>
<gene>
    <name evidence="4" type="ORF">SAMN04488055_4446</name>
</gene>
<dbReference type="InterPro" id="IPR012373">
    <property type="entry name" value="Ferrdict_sens_TM"/>
</dbReference>
<dbReference type="Pfam" id="PF16344">
    <property type="entry name" value="FecR_C"/>
    <property type="match status" value="1"/>
</dbReference>